<proteinExistence type="predicted"/>
<feature type="compositionally biased region" description="Basic and acidic residues" evidence="1">
    <location>
        <begin position="1"/>
        <end position="14"/>
    </location>
</feature>
<keyword evidence="3" id="KW-1185">Reference proteome</keyword>
<accession>A0AAW9QYF6</accession>
<gene>
    <name evidence="2" type="ORF">V0288_19905</name>
</gene>
<evidence type="ECO:0000313" key="2">
    <source>
        <dbReference type="EMBL" id="MEG3439402.1"/>
    </source>
</evidence>
<dbReference type="RefSeq" id="WP_332866888.1">
    <property type="nucleotide sequence ID" value="NZ_JBAFSM010000047.1"/>
</dbReference>
<dbReference type="Proteomes" id="UP001328733">
    <property type="component" value="Unassembled WGS sequence"/>
</dbReference>
<reference evidence="2 3" key="1">
    <citation type="submission" date="2024-01" db="EMBL/GenBank/DDBJ databases">
        <title>Genomic insights into the taxonomy and metabolism of the cyanobacterium Pannus brasiliensis CCIBt3594.</title>
        <authorList>
            <person name="Machado M."/>
            <person name="Botero N.B."/>
            <person name="Andreote A.P.D."/>
            <person name="Feitosa A.M.T."/>
            <person name="Popin R."/>
            <person name="Sivonen K."/>
            <person name="Fiore M.F."/>
        </authorList>
    </citation>
    <scope>NUCLEOTIDE SEQUENCE [LARGE SCALE GENOMIC DNA]</scope>
    <source>
        <strain evidence="2 3">CCIBt3594</strain>
    </source>
</reference>
<organism evidence="2 3">
    <name type="scientific">Pannus brasiliensis CCIBt3594</name>
    <dbReference type="NCBI Taxonomy" id="1427578"/>
    <lineage>
        <taxon>Bacteria</taxon>
        <taxon>Bacillati</taxon>
        <taxon>Cyanobacteriota</taxon>
        <taxon>Cyanophyceae</taxon>
        <taxon>Oscillatoriophycideae</taxon>
        <taxon>Chroococcales</taxon>
        <taxon>Microcystaceae</taxon>
        <taxon>Pannus</taxon>
    </lineage>
</organism>
<feature type="region of interest" description="Disordered" evidence="1">
    <location>
        <begin position="1"/>
        <end position="40"/>
    </location>
</feature>
<evidence type="ECO:0000313" key="3">
    <source>
        <dbReference type="Proteomes" id="UP001328733"/>
    </source>
</evidence>
<comment type="caution">
    <text evidence="2">The sequence shown here is derived from an EMBL/GenBank/DDBJ whole genome shotgun (WGS) entry which is preliminary data.</text>
</comment>
<dbReference type="EMBL" id="JBAFSM010000047">
    <property type="protein sequence ID" value="MEG3439402.1"/>
    <property type="molecule type" value="Genomic_DNA"/>
</dbReference>
<dbReference type="AlphaFoldDB" id="A0AAW9QYF6"/>
<sequence length="40" mass="4221">MPLSREGTRGDRAAKNRPNLGATGILGIDRETGGAIARDR</sequence>
<protein>
    <submittedName>
        <fullName evidence="2">Uncharacterized protein</fullName>
    </submittedName>
</protein>
<evidence type="ECO:0000256" key="1">
    <source>
        <dbReference type="SAM" id="MobiDB-lite"/>
    </source>
</evidence>
<name>A0AAW9QYF6_9CHRO</name>
<feature type="compositionally biased region" description="Basic and acidic residues" evidence="1">
    <location>
        <begin position="28"/>
        <end position="40"/>
    </location>
</feature>